<dbReference type="CDD" id="cd17630">
    <property type="entry name" value="OSB_MenE-like"/>
    <property type="match status" value="1"/>
</dbReference>
<dbReference type="InterPro" id="IPR020845">
    <property type="entry name" value="AMP-binding_CS"/>
</dbReference>
<dbReference type="GO" id="GO:0008756">
    <property type="term" value="F:o-succinylbenzoate-CoA ligase activity"/>
    <property type="evidence" value="ECO:0007669"/>
    <property type="project" value="UniProtKB-EC"/>
</dbReference>
<evidence type="ECO:0000256" key="1">
    <source>
        <dbReference type="ARBA" id="ARBA00022428"/>
    </source>
</evidence>
<evidence type="ECO:0000313" key="7">
    <source>
        <dbReference type="EMBL" id="MBN3052060.1"/>
    </source>
</evidence>
<evidence type="ECO:0000259" key="5">
    <source>
        <dbReference type="Pfam" id="PF00501"/>
    </source>
</evidence>
<accession>A0AAE3BG21</accession>
<dbReference type="InterPro" id="IPR050237">
    <property type="entry name" value="ATP-dep_AMP-bd_enzyme"/>
</dbReference>
<dbReference type="GO" id="GO:0005524">
    <property type="term" value="F:ATP binding"/>
    <property type="evidence" value="ECO:0007669"/>
    <property type="project" value="UniProtKB-KW"/>
</dbReference>
<dbReference type="Pfam" id="PF13193">
    <property type="entry name" value="AMP-binding_C"/>
    <property type="match status" value="1"/>
</dbReference>
<dbReference type="PANTHER" id="PTHR43767">
    <property type="entry name" value="LONG-CHAIN-FATTY-ACID--COA LIGASE"/>
    <property type="match status" value="1"/>
</dbReference>
<dbReference type="Proteomes" id="UP000768524">
    <property type="component" value="Unassembled WGS sequence"/>
</dbReference>
<reference evidence="7" key="1">
    <citation type="submission" date="2020-07" db="EMBL/GenBank/DDBJ databases">
        <title>A pangenomic view of the genus Pectobacterium provides insights into genome organization, phylogeny, and virulence.</title>
        <authorList>
            <person name="Jonkheer E."/>
            <person name="Brankovics B."/>
            <person name="Houwers I."/>
            <person name="Van Der Wolf J."/>
            <person name="Bonants P."/>
            <person name="Vreeburg R."/>
            <person name="Bollema R."/>
            <person name="De Haan J."/>
            <person name="Berke L."/>
            <person name="De Ridder D."/>
            <person name="Smit S."/>
            <person name="Van Der Lee T.A.J."/>
        </authorList>
    </citation>
    <scope>NUCLEOTIDE SEQUENCE</scope>
    <source>
        <strain evidence="7">NAK:433</strain>
    </source>
</reference>
<dbReference type="GO" id="GO:0009234">
    <property type="term" value="P:menaquinone biosynthetic process"/>
    <property type="evidence" value="ECO:0007669"/>
    <property type="project" value="UniProtKB-KW"/>
</dbReference>
<dbReference type="PROSITE" id="PS00455">
    <property type="entry name" value="AMP_BINDING"/>
    <property type="match status" value="1"/>
</dbReference>
<evidence type="ECO:0000256" key="4">
    <source>
        <dbReference type="ARBA" id="ARBA00022840"/>
    </source>
</evidence>
<dbReference type="Pfam" id="PF00501">
    <property type="entry name" value="AMP-binding"/>
    <property type="match status" value="1"/>
</dbReference>
<proteinExistence type="predicted"/>
<dbReference type="EC" id="6.2.1.26" evidence="7"/>
<feature type="domain" description="AMP-dependent synthetase/ligase" evidence="5">
    <location>
        <begin position="36"/>
        <end position="352"/>
    </location>
</feature>
<comment type="caution">
    <text evidence="7">The sequence shown here is derived from an EMBL/GenBank/DDBJ whole genome shotgun (WGS) entry which is preliminary data.</text>
</comment>
<feature type="domain" description="AMP-binding enzyme C-terminal" evidence="6">
    <location>
        <begin position="402"/>
        <end position="465"/>
    </location>
</feature>
<evidence type="ECO:0000313" key="8">
    <source>
        <dbReference type="Proteomes" id="UP000768524"/>
    </source>
</evidence>
<dbReference type="NCBIfam" id="TIGR01923">
    <property type="entry name" value="menE"/>
    <property type="match status" value="1"/>
</dbReference>
<keyword evidence="2 7" id="KW-0436">Ligase</keyword>
<evidence type="ECO:0000259" key="6">
    <source>
        <dbReference type="Pfam" id="PF13193"/>
    </source>
</evidence>
<keyword evidence="4" id="KW-0067">ATP-binding</keyword>
<dbReference type="SUPFAM" id="SSF56801">
    <property type="entry name" value="Acetyl-CoA synthetase-like"/>
    <property type="match status" value="1"/>
</dbReference>
<dbReference type="PANTHER" id="PTHR43767:SF1">
    <property type="entry name" value="NONRIBOSOMAL PEPTIDE SYNTHASE PES1 (EUROFUNG)-RELATED"/>
    <property type="match status" value="1"/>
</dbReference>
<dbReference type="NCBIfam" id="NF006539">
    <property type="entry name" value="PRK09029.1"/>
    <property type="match status" value="1"/>
</dbReference>
<organism evidence="7 8">
    <name type="scientific">Pectobacterium brasiliense</name>
    <dbReference type="NCBI Taxonomy" id="180957"/>
    <lineage>
        <taxon>Bacteria</taxon>
        <taxon>Pseudomonadati</taxon>
        <taxon>Pseudomonadota</taxon>
        <taxon>Gammaproteobacteria</taxon>
        <taxon>Enterobacterales</taxon>
        <taxon>Pectobacteriaceae</taxon>
        <taxon>Pectobacterium</taxon>
    </lineage>
</organism>
<dbReference type="InterPro" id="IPR000873">
    <property type="entry name" value="AMP-dep_synth/lig_dom"/>
</dbReference>
<dbReference type="Gene3D" id="3.30.300.30">
    <property type="match status" value="1"/>
</dbReference>
<keyword evidence="3" id="KW-0547">Nucleotide-binding</keyword>
<gene>
    <name evidence="7" type="primary">menE</name>
    <name evidence="7" type="ORF">H4F45_11365</name>
</gene>
<protein>
    <submittedName>
        <fullName evidence="7">O-succinylbenzoate--CoA ligase</fullName>
        <ecNumber evidence="7">6.2.1.26</ecNumber>
    </submittedName>
</protein>
<dbReference type="InterPro" id="IPR042099">
    <property type="entry name" value="ANL_N_sf"/>
</dbReference>
<dbReference type="AlphaFoldDB" id="A0AAE3BG21"/>
<dbReference type="Gene3D" id="3.40.50.12780">
    <property type="entry name" value="N-terminal domain of ligase-like"/>
    <property type="match status" value="1"/>
</dbReference>
<name>A0AAE3BG21_9GAMM</name>
<dbReference type="InterPro" id="IPR025110">
    <property type="entry name" value="AMP-bd_C"/>
</dbReference>
<dbReference type="InterPro" id="IPR010192">
    <property type="entry name" value="MenE"/>
</dbReference>
<keyword evidence="1" id="KW-0474">Menaquinone biosynthesis</keyword>
<evidence type="ECO:0000256" key="3">
    <source>
        <dbReference type="ARBA" id="ARBA00022741"/>
    </source>
</evidence>
<dbReference type="EMBL" id="JACGEP010000025">
    <property type="protein sequence ID" value="MBN3052060.1"/>
    <property type="molecule type" value="Genomic_DNA"/>
</dbReference>
<dbReference type="RefSeq" id="WP_180786140.1">
    <property type="nucleotide sequence ID" value="NZ_JACDSF010000028.1"/>
</dbReference>
<evidence type="ECO:0000256" key="2">
    <source>
        <dbReference type="ARBA" id="ARBA00022598"/>
    </source>
</evidence>
<sequence length="500" mass="54655">MAILTDWPWRHWANQTPQPVSLNELVSLNEPVSLNESVALIDDETRWSWQSLAQRVDHLAAHFTQQGVMADSTVALRGKNSVQMLFSYLALLQCGVRVLPLNPQLPDALTEALLPTLNVAYGLCLNDKPWPNAIRTLSLPPISLSSDSSPSGDTEESHCIDRLRWQADLLATLTLTSGSSGMPKAAVHSFAAHLSSAEGVVQMMAFSSSDSWLLSLPLFHVSGQGIVWRWLATGATLVVRAHQPLDKALRDCTHASLVPTQLWRLLSEGIFPSALKAVLLGGAMIPQALTQQAEARGVSCWCGYGLTELASTVCAKRADGRSGIGLPLHGREIRLAEDEILLRGSTLAAGYWRDGKLIPLVDDDGWFHTRDRGRFSGDEWHILGRLDNQFFSGGEGIQPENIEAVLLAHPDVQQACIVPVDDAEFGHRPVAVLEVAQATTLDAIRDWLQPQLAGFQRPVAYYALPAELKNGGIKLSRQQVKSWVNAMHHSPNTTGRTARS</sequence>
<dbReference type="InterPro" id="IPR045851">
    <property type="entry name" value="AMP-bd_C_sf"/>
</dbReference>